<feature type="region of interest" description="Disordered" evidence="1">
    <location>
        <begin position="154"/>
        <end position="174"/>
    </location>
</feature>
<protein>
    <recommendedName>
        <fullName evidence="5">Secreted protein</fullName>
    </recommendedName>
</protein>
<organism evidence="3 4">
    <name type="scientific">Nocardia suismassiliense</name>
    <dbReference type="NCBI Taxonomy" id="2077092"/>
    <lineage>
        <taxon>Bacteria</taxon>
        <taxon>Bacillati</taxon>
        <taxon>Actinomycetota</taxon>
        <taxon>Actinomycetes</taxon>
        <taxon>Mycobacteriales</taxon>
        <taxon>Nocardiaceae</taxon>
        <taxon>Nocardia</taxon>
    </lineage>
</organism>
<evidence type="ECO:0000313" key="4">
    <source>
        <dbReference type="Proteomes" id="UP001601948"/>
    </source>
</evidence>
<keyword evidence="2" id="KW-1133">Transmembrane helix</keyword>
<keyword evidence="2" id="KW-0472">Membrane</keyword>
<gene>
    <name evidence="3" type="ORF">ACFYV7_25585</name>
</gene>
<name>A0ABW6QZC1_9NOCA</name>
<evidence type="ECO:0000256" key="2">
    <source>
        <dbReference type="SAM" id="Phobius"/>
    </source>
</evidence>
<dbReference type="Proteomes" id="UP001601948">
    <property type="component" value="Unassembled WGS sequence"/>
</dbReference>
<evidence type="ECO:0000313" key="3">
    <source>
        <dbReference type="EMBL" id="MFF3226192.1"/>
    </source>
</evidence>
<reference evidence="3 4" key="1">
    <citation type="submission" date="2024-10" db="EMBL/GenBank/DDBJ databases">
        <title>The Natural Products Discovery Center: Release of the First 8490 Sequenced Strains for Exploring Actinobacteria Biosynthetic Diversity.</title>
        <authorList>
            <person name="Kalkreuter E."/>
            <person name="Kautsar S.A."/>
            <person name="Yang D."/>
            <person name="Bader C.D."/>
            <person name="Teijaro C.N."/>
            <person name="Fluegel L."/>
            <person name="Davis C.M."/>
            <person name="Simpson J.R."/>
            <person name="Lauterbach L."/>
            <person name="Steele A.D."/>
            <person name="Gui C."/>
            <person name="Meng S."/>
            <person name="Li G."/>
            <person name="Viehrig K."/>
            <person name="Ye F."/>
            <person name="Su P."/>
            <person name="Kiefer A.F."/>
            <person name="Nichols A."/>
            <person name="Cepeda A.J."/>
            <person name="Yan W."/>
            <person name="Fan B."/>
            <person name="Jiang Y."/>
            <person name="Adhikari A."/>
            <person name="Zheng C.-J."/>
            <person name="Schuster L."/>
            <person name="Cowan T.M."/>
            <person name="Smanski M.J."/>
            <person name="Chevrette M.G."/>
            <person name="De Carvalho L.P.S."/>
            <person name="Shen B."/>
        </authorList>
    </citation>
    <scope>NUCLEOTIDE SEQUENCE [LARGE SCALE GENOMIC DNA]</scope>
    <source>
        <strain evidence="3 4">NPDC003040</strain>
    </source>
</reference>
<keyword evidence="2" id="KW-0812">Transmembrane</keyword>
<keyword evidence="4" id="KW-1185">Reference proteome</keyword>
<comment type="caution">
    <text evidence="3">The sequence shown here is derived from an EMBL/GenBank/DDBJ whole genome shotgun (WGS) entry which is preliminary data.</text>
</comment>
<evidence type="ECO:0008006" key="5">
    <source>
        <dbReference type="Google" id="ProtNLM"/>
    </source>
</evidence>
<accession>A0ABW6QZC1</accession>
<evidence type="ECO:0000256" key="1">
    <source>
        <dbReference type="SAM" id="MobiDB-lite"/>
    </source>
</evidence>
<feature type="transmembrane region" description="Helical" evidence="2">
    <location>
        <begin position="6"/>
        <end position="27"/>
    </location>
</feature>
<proteinExistence type="predicted"/>
<sequence length="174" mass="19493">MEQFPSILSAIAATLAAILSFGTLYVTGRREHRRWLRDSLVEAYVEYVEASFATRSPRTLELRAADDRAGLVEQKDSSDAACRRAMTSLSRLRLIAPREVVAAAEQLHFADVDAMTVAFNGPVPPDETWHVARRHQQECRDRFIGEVRKSLGVGKPADISPGRSWRYSPRSLNP</sequence>
<dbReference type="RefSeq" id="WP_387721251.1">
    <property type="nucleotide sequence ID" value="NZ_JBIAPI010000007.1"/>
</dbReference>
<dbReference type="EMBL" id="JBIAPI010000007">
    <property type="protein sequence ID" value="MFF3226192.1"/>
    <property type="molecule type" value="Genomic_DNA"/>
</dbReference>